<dbReference type="Gene3D" id="3.40.50.300">
    <property type="entry name" value="P-loop containing nucleotide triphosphate hydrolases"/>
    <property type="match status" value="1"/>
</dbReference>
<proteinExistence type="predicted"/>
<evidence type="ECO:0000313" key="7">
    <source>
        <dbReference type="Proteomes" id="UP000265691"/>
    </source>
</evidence>
<evidence type="ECO:0000256" key="2">
    <source>
        <dbReference type="ARBA" id="ARBA00022695"/>
    </source>
</evidence>
<keyword evidence="4" id="KW-0239">DNA-directed DNA polymerase</keyword>
<keyword evidence="1" id="KW-0808">Transferase</keyword>
<keyword evidence="7" id="KW-1185">Reference proteome</keyword>
<evidence type="ECO:0000313" key="6">
    <source>
        <dbReference type="EMBL" id="RIY34407.1"/>
    </source>
</evidence>
<dbReference type="GO" id="GO:0006261">
    <property type="term" value="P:DNA-templated DNA replication"/>
    <property type="evidence" value="ECO:0007669"/>
    <property type="project" value="TreeGrafter"/>
</dbReference>
<dbReference type="InterPro" id="IPR005790">
    <property type="entry name" value="DNA_polIII_delta"/>
</dbReference>
<keyword evidence="3" id="KW-0235">DNA replication</keyword>
<dbReference type="Gene3D" id="1.20.272.10">
    <property type="match status" value="1"/>
</dbReference>
<dbReference type="Proteomes" id="UP000265691">
    <property type="component" value="Unassembled WGS sequence"/>
</dbReference>
<dbReference type="AlphaFoldDB" id="A0A3A1YE46"/>
<gene>
    <name evidence="6" type="primary">holA</name>
    <name evidence="6" type="ORF">CKF54_00680</name>
</gene>
<dbReference type="EMBL" id="NRHC01000004">
    <property type="protein sequence ID" value="RIY34407.1"/>
    <property type="molecule type" value="Genomic_DNA"/>
</dbReference>
<sequence>MALIQFNYENLSKELEKQGYPNYFLISGNDLLQQKEASEAVQQVVMNENGHYACQEIELYTDADNFDLKELLLEVNQVGLFGVRKFIKIIVNRNLTAKILDDLKALAQANDQFHVYAFILINWERKNENSALYRTFKTQVNCAQITCEPLKGDKYRSWIRRRLRKMNFEFPEEVINFFFERFENNMFTLQQLLEQLQLRNIKQIDIPLIEQISQEFSDYSVFDLMQHVVAGNIRKALQVLDYLVYQKKESIGLIIGIIRRELINIYSYQAQGKVDSPATFMTAPLVTVGFSPQQEQQFKRVYWDKDKRWQYERYLRTTATRDRLYRLFIYICDIDIASKTFMPLEEVMLHLRIFFNEFVHPNPFSLHSCEIFKNKIIAQV</sequence>
<protein>
    <recommendedName>
        <fullName evidence="5">DNA polymerase III subunit delta</fullName>
        <ecNumber evidence="5">2.7.7.7</ecNumber>
    </recommendedName>
</protein>
<dbReference type="SUPFAM" id="SSF52540">
    <property type="entry name" value="P-loop containing nucleoside triphosphate hydrolases"/>
    <property type="match status" value="1"/>
</dbReference>
<name>A0A3A1YE46_9GAMM</name>
<reference evidence="6 7" key="1">
    <citation type="submission" date="2017-08" db="EMBL/GenBank/DDBJ databases">
        <title>Reclassification of Bisgaard taxon 37 and 44.</title>
        <authorList>
            <person name="Christensen H."/>
        </authorList>
    </citation>
    <scope>NUCLEOTIDE SEQUENCE [LARGE SCALE GENOMIC DNA]</scope>
    <source>
        <strain evidence="6 7">B96_3</strain>
    </source>
</reference>
<dbReference type="PANTHER" id="PTHR34388">
    <property type="entry name" value="DNA POLYMERASE III SUBUNIT DELTA"/>
    <property type="match status" value="1"/>
</dbReference>
<organism evidence="6 7">
    <name type="scientific">Psittacicella hinzii</name>
    <dbReference type="NCBI Taxonomy" id="2028575"/>
    <lineage>
        <taxon>Bacteria</taxon>
        <taxon>Pseudomonadati</taxon>
        <taxon>Pseudomonadota</taxon>
        <taxon>Gammaproteobacteria</taxon>
        <taxon>Pasteurellales</taxon>
        <taxon>Psittacicellaceae</taxon>
        <taxon>Psittacicella</taxon>
    </lineage>
</organism>
<dbReference type="EC" id="2.7.7.7" evidence="5"/>
<dbReference type="GO" id="GO:0009360">
    <property type="term" value="C:DNA polymerase III complex"/>
    <property type="evidence" value="ECO:0007669"/>
    <property type="project" value="UniProtKB-UniRule"/>
</dbReference>
<evidence type="ECO:0000256" key="1">
    <source>
        <dbReference type="ARBA" id="ARBA00022679"/>
    </source>
</evidence>
<dbReference type="NCBIfam" id="TIGR01128">
    <property type="entry name" value="holA"/>
    <property type="match status" value="1"/>
</dbReference>
<dbReference type="PANTHER" id="PTHR34388:SF1">
    <property type="entry name" value="DNA POLYMERASE III SUBUNIT DELTA"/>
    <property type="match status" value="1"/>
</dbReference>
<dbReference type="RefSeq" id="WP_119524345.1">
    <property type="nucleotide sequence ID" value="NZ_NRHC01000004.1"/>
</dbReference>
<dbReference type="OrthoDB" id="9770982at2"/>
<accession>A0A3A1YE46</accession>
<dbReference type="GO" id="GO:0003887">
    <property type="term" value="F:DNA-directed DNA polymerase activity"/>
    <property type="evidence" value="ECO:0007669"/>
    <property type="project" value="UniProtKB-UniRule"/>
</dbReference>
<evidence type="ECO:0000256" key="4">
    <source>
        <dbReference type="ARBA" id="ARBA00022932"/>
    </source>
</evidence>
<evidence type="ECO:0000256" key="5">
    <source>
        <dbReference type="NCBIfam" id="TIGR01128"/>
    </source>
</evidence>
<evidence type="ECO:0000256" key="3">
    <source>
        <dbReference type="ARBA" id="ARBA00022705"/>
    </source>
</evidence>
<dbReference type="Gene3D" id="1.10.8.60">
    <property type="match status" value="1"/>
</dbReference>
<dbReference type="GO" id="GO:0003677">
    <property type="term" value="F:DNA binding"/>
    <property type="evidence" value="ECO:0007669"/>
    <property type="project" value="InterPro"/>
</dbReference>
<keyword evidence="2" id="KW-0548">Nucleotidyltransferase</keyword>
<dbReference type="InterPro" id="IPR027417">
    <property type="entry name" value="P-loop_NTPase"/>
</dbReference>
<comment type="caution">
    <text evidence="6">The sequence shown here is derived from an EMBL/GenBank/DDBJ whole genome shotgun (WGS) entry which is preliminary data.</text>
</comment>